<organism evidence="14 15">
    <name type="scientific">Thiothrix eikelboomii</name>
    <dbReference type="NCBI Taxonomy" id="92487"/>
    <lineage>
        <taxon>Bacteria</taxon>
        <taxon>Pseudomonadati</taxon>
        <taxon>Pseudomonadota</taxon>
        <taxon>Gammaproteobacteria</taxon>
        <taxon>Thiotrichales</taxon>
        <taxon>Thiotrichaceae</taxon>
        <taxon>Thiothrix</taxon>
    </lineage>
</organism>
<evidence type="ECO:0000256" key="3">
    <source>
        <dbReference type="ARBA" id="ARBA00012281"/>
    </source>
</evidence>
<reference evidence="14 15" key="1">
    <citation type="submission" date="2017-02" db="EMBL/GenBank/DDBJ databases">
        <authorList>
            <person name="Peterson S.W."/>
        </authorList>
    </citation>
    <scope>NUCLEOTIDE SEQUENCE [LARGE SCALE GENOMIC DNA]</scope>
    <source>
        <strain evidence="14 15">ATCC 49788</strain>
    </source>
</reference>
<dbReference type="EMBL" id="FUYB01000001">
    <property type="protein sequence ID" value="SKA67768.1"/>
    <property type="molecule type" value="Genomic_DNA"/>
</dbReference>
<comment type="cofactor">
    <cofactor evidence="10">
        <name>Mg(2+)</name>
        <dbReference type="ChEBI" id="CHEBI:18420"/>
    </cofactor>
</comment>
<evidence type="ECO:0000256" key="6">
    <source>
        <dbReference type="ARBA" id="ARBA00023052"/>
    </source>
</evidence>
<evidence type="ECO:0000259" key="11">
    <source>
        <dbReference type="Pfam" id="PF00456"/>
    </source>
</evidence>
<evidence type="ECO:0000256" key="7">
    <source>
        <dbReference type="ARBA" id="ARBA00023317"/>
    </source>
</evidence>
<dbReference type="PANTHER" id="PTHR43825:SF3">
    <property type="entry name" value="PYRUVATE DEHYDROGENASE E1 COMPONENT"/>
    <property type="match status" value="1"/>
</dbReference>
<evidence type="ECO:0000256" key="1">
    <source>
        <dbReference type="ARBA" id="ARBA00001964"/>
    </source>
</evidence>
<dbReference type="Pfam" id="PF22613">
    <property type="entry name" value="Transketolase_C_1"/>
    <property type="match status" value="1"/>
</dbReference>
<evidence type="ECO:0000313" key="15">
    <source>
        <dbReference type="Proteomes" id="UP000190460"/>
    </source>
</evidence>
<evidence type="ECO:0000259" key="12">
    <source>
        <dbReference type="Pfam" id="PF17831"/>
    </source>
</evidence>
<evidence type="ECO:0000256" key="10">
    <source>
        <dbReference type="PIRSR" id="PIRSR000156-1"/>
    </source>
</evidence>
<evidence type="ECO:0000256" key="8">
    <source>
        <dbReference type="ARBA" id="ARBA00051231"/>
    </source>
</evidence>
<feature type="binding site" evidence="10">
    <location>
        <position position="265"/>
    </location>
    <ligand>
        <name>Mg(2+)</name>
        <dbReference type="ChEBI" id="CHEBI:18420"/>
    </ligand>
</feature>
<dbReference type="RefSeq" id="WP_078920632.1">
    <property type="nucleotide sequence ID" value="NZ_FUYB01000001.1"/>
</dbReference>
<dbReference type="InterPro" id="IPR041621">
    <property type="entry name" value="PDH_E1_M"/>
</dbReference>
<feature type="binding site" evidence="10">
    <location>
        <position position="263"/>
    </location>
    <ligand>
        <name>Mg(2+)</name>
        <dbReference type="ChEBI" id="CHEBI:18420"/>
    </ligand>
</feature>
<dbReference type="OrthoDB" id="9759664at2"/>
<dbReference type="Pfam" id="PF00456">
    <property type="entry name" value="Transketolase_N"/>
    <property type="match status" value="1"/>
</dbReference>
<dbReference type="GO" id="GO:0004739">
    <property type="term" value="F:pyruvate dehydrogenase (acetyl-transferring) activity"/>
    <property type="evidence" value="ECO:0007669"/>
    <property type="project" value="UniProtKB-EC"/>
</dbReference>
<dbReference type="InterPro" id="IPR051157">
    <property type="entry name" value="PDH/Transketolase"/>
</dbReference>
<dbReference type="EC" id="1.2.4.1" evidence="3 9"/>
<proteinExistence type="predicted"/>
<dbReference type="STRING" id="92487.SAMN02745130_00114"/>
<keyword evidence="10" id="KW-0479">Metal-binding</keyword>
<dbReference type="PANTHER" id="PTHR43825">
    <property type="entry name" value="PYRUVATE DEHYDROGENASE E1 COMPONENT"/>
    <property type="match status" value="1"/>
</dbReference>
<dbReference type="SUPFAM" id="SSF52922">
    <property type="entry name" value="TK C-terminal domain-like"/>
    <property type="match status" value="1"/>
</dbReference>
<dbReference type="Proteomes" id="UP000190460">
    <property type="component" value="Unassembled WGS sequence"/>
</dbReference>
<protein>
    <recommendedName>
        <fullName evidence="4 9">Pyruvate dehydrogenase E1 component</fullName>
        <ecNumber evidence="3 9">1.2.4.1</ecNumber>
    </recommendedName>
</protein>
<sequence>MSQDQLDRDPQETQEWQEAIDVVVERSGADRARYLLHKTIETASEAGVEPPDMHTPYINTIPVDQQPAYPGNLELERHILRALRWNATAMVVRANRKPAEPGGHIASFQSSAIMYEVGYNHFWKGHGHPNGSDMLFIQGHTAPGTYARAFVEGRFNEEQLENFRIESKGKGLSSYPHPYLMPDFWQFSTVSMGLGPIMAIYQARFLKYLEHRGFAKIADKHAEGRKVWAFLGDGEMDEPESQGAISLASRERLDNLVFVVNCNLQRLDGPVRGNGKIVQELEGNFRGAGWNVIKVLWGSGWDRLLAKDTDGLLRKRMMECVDGEYQNFKNKGGAYTREHFFGKYPELKAMVADMTDDQIYYDLLRGGHDQEKVYAAYHNAVNTVGRPTIILMHTVKGYGMGEAGEGMNISHQQKKLSSDQLRKLRDRFRIPVTDEQVDSASFYRPAAESLEMQYLHERRQALGGYLPNRPQNFETLNVPELTELFDALLKDTGERTMSTTMAMVRVMVAVARHKELGPRLVPIVPDESRTFGMEGMFRQVGIYAPDGQLYEPMDATDIMPYRESTKGQLLQEGINEAGAMSSWIAAATSYANNHKMMIPLYIYYSMFGFQRIGDLAWAAGDMLARGFLVGGTSGRTTLNGEGLQHQDGHSQLFAGFIPNCKSYDPTFAYEVAVIFHDGLRRMYQNGENVFYYITTLNENYSMPAMPVGVEEGIIKGLYAFQKADGKGKHQVQLMGCGSILREVIAAADLLKNDWDVDADIWATPSLNEVARDGADCARWNLLHPDQEERQSWIGQCLNGTAGPVIASTDYIRTYVDQVRPYVDKPLYVLGTDGFGRSDSRQALRHHFEVDRYYVTVTALKALADQQKSSKAKGKITAKTVLDAMAKYGIDPDKPNPLYA</sequence>
<dbReference type="InterPro" id="IPR055152">
    <property type="entry name" value="Transketolase-like_C_2"/>
</dbReference>
<keyword evidence="15" id="KW-1185">Reference proteome</keyword>
<gene>
    <name evidence="14" type="ORF">SAMN02745130_00114</name>
</gene>
<comment type="function">
    <text evidence="2 9">Component of the pyruvate dehydrogenase (PDH) complex, that catalyzes the overall conversion of pyruvate to acetyl-CoA and CO(2).</text>
</comment>
<keyword evidence="7 9" id="KW-0670">Pyruvate</keyword>
<dbReference type="InterPro" id="IPR009014">
    <property type="entry name" value="Transketo_C/PFOR_II"/>
</dbReference>
<dbReference type="InterPro" id="IPR035807">
    <property type="entry name" value="PDC_E1_N"/>
</dbReference>
<accession>A0A1T4VSD9</accession>
<comment type="catalytic activity">
    <reaction evidence="8 9">
        <text>N(6)-[(R)-lipoyl]-L-lysyl-[protein] + pyruvate + H(+) = N(6)-[(R)-S(8)-acetyldihydrolipoyl]-L-lysyl-[protein] + CO2</text>
        <dbReference type="Rhea" id="RHEA:19189"/>
        <dbReference type="Rhea" id="RHEA-COMP:10474"/>
        <dbReference type="Rhea" id="RHEA-COMP:10478"/>
        <dbReference type="ChEBI" id="CHEBI:15361"/>
        <dbReference type="ChEBI" id="CHEBI:15378"/>
        <dbReference type="ChEBI" id="CHEBI:16526"/>
        <dbReference type="ChEBI" id="CHEBI:83099"/>
        <dbReference type="ChEBI" id="CHEBI:83111"/>
        <dbReference type="EC" id="1.2.4.1"/>
    </reaction>
</comment>
<dbReference type="Gene3D" id="3.40.50.920">
    <property type="match status" value="1"/>
</dbReference>
<dbReference type="NCBIfam" id="TIGR00759">
    <property type="entry name" value="aceE"/>
    <property type="match status" value="1"/>
</dbReference>
<dbReference type="InterPro" id="IPR005474">
    <property type="entry name" value="Transketolase_N"/>
</dbReference>
<feature type="domain" description="Pyruvate dehydrogenase E1 component middle" evidence="12">
    <location>
        <begin position="491"/>
        <end position="703"/>
    </location>
</feature>
<evidence type="ECO:0000259" key="13">
    <source>
        <dbReference type="Pfam" id="PF22613"/>
    </source>
</evidence>
<comment type="cofactor">
    <cofactor evidence="1 9">
        <name>thiamine diphosphate</name>
        <dbReference type="ChEBI" id="CHEBI:58937"/>
    </cofactor>
</comment>
<keyword evidence="6 9" id="KW-0786">Thiamine pyrophosphate</keyword>
<dbReference type="Pfam" id="PF17831">
    <property type="entry name" value="PDH_E1_M"/>
    <property type="match status" value="1"/>
</dbReference>
<keyword evidence="10" id="KW-0460">Magnesium</keyword>
<dbReference type="Gene3D" id="3.40.50.970">
    <property type="match status" value="2"/>
</dbReference>
<evidence type="ECO:0000313" key="14">
    <source>
        <dbReference type="EMBL" id="SKA67768.1"/>
    </source>
</evidence>
<dbReference type="InterPro" id="IPR004660">
    <property type="entry name" value="PDH_E1"/>
</dbReference>
<evidence type="ECO:0000256" key="4">
    <source>
        <dbReference type="ARBA" id="ARBA00017172"/>
    </source>
</evidence>
<dbReference type="SUPFAM" id="SSF52518">
    <property type="entry name" value="Thiamin diphosphate-binding fold (THDP-binding)"/>
    <property type="match status" value="2"/>
</dbReference>
<name>A0A1T4VSD9_9GAMM</name>
<dbReference type="GO" id="GO:0046872">
    <property type="term" value="F:metal ion binding"/>
    <property type="evidence" value="ECO:0007669"/>
    <property type="project" value="UniProtKB-KW"/>
</dbReference>
<feature type="domain" description="Transketolase-like C-terminal" evidence="13">
    <location>
        <begin position="716"/>
        <end position="850"/>
    </location>
</feature>
<feature type="binding site" evidence="10">
    <location>
        <position position="233"/>
    </location>
    <ligand>
        <name>Mg(2+)</name>
        <dbReference type="ChEBI" id="CHEBI:18420"/>
    </ligand>
</feature>
<evidence type="ECO:0000256" key="9">
    <source>
        <dbReference type="PIRNR" id="PIRNR000156"/>
    </source>
</evidence>
<dbReference type="PIRSF" id="PIRSF000156">
    <property type="entry name" value="Pyruvate_dh_E1"/>
    <property type="match status" value="1"/>
</dbReference>
<dbReference type="FunFam" id="3.40.50.970:FF:000011">
    <property type="entry name" value="Pyruvate dehydrogenase E1 component"/>
    <property type="match status" value="1"/>
</dbReference>
<keyword evidence="5 9" id="KW-0560">Oxidoreductase</keyword>
<evidence type="ECO:0000256" key="5">
    <source>
        <dbReference type="ARBA" id="ARBA00023002"/>
    </source>
</evidence>
<evidence type="ECO:0000256" key="2">
    <source>
        <dbReference type="ARBA" id="ARBA00003157"/>
    </source>
</evidence>
<feature type="domain" description="Transketolase N-terminal" evidence="11">
    <location>
        <begin position="138"/>
        <end position="295"/>
    </location>
</feature>
<dbReference type="CDD" id="cd02017">
    <property type="entry name" value="TPP_E1_EcPDC_like"/>
    <property type="match status" value="1"/>
</dbReference>
<dbReference type="InterPro" id="IPR029061">
    <property type="entry name" value="THDP-binding"/>
</dbReference>
<dbReference type="AlphaFoldDB" id="A0A1T4VSD9"/>